<name>A0A165ED08_9BASI</name>
<evidence type="ECO:0000259" key="5">
    <source>
        <dbReference type="SMART" id="SM00479"/>
    </source>
</evidence>
<dbReference type="EMBL" id="KV424011">
    <property type="protein sequence ID" value="KZT54592.1"/>
    <property type="molecule type" value="Genomic_DNA"/>
</dbReference>
<dbReference type="GO" id="GO:0000175">
    <property type="term" value="F:3'-5'-RNA exonuclease activity"/>
    <property type="evidence" value="ECO:0007669"/>
    <property type="project" value="InterPro"/>
</dbReference>
<dbReference type="InterPro" id="IPR047201">
    <property type="entry name" value="ERI-1_3'hExo-like"/>
</dbReference>
<feature type="compositionally biased region" description="Low complexity" evidence="4">
    <location>
        <begin position="1"/>
        <end position="10"/>
    </location>
</feature>
<dbReference type="InterPro" id="IPR051274">
    <property type="entry name" value="3-5_Exoribonuclease"/>
</dbReference>
<evidence type="ECO:0000256" key="4">
    <source>
        <dbReference type="SAM" id="MobiDB-lite"/>
    </source>
</evidence>
<evidence type="ECO:0000256" key="2">
    <source>
        <dbReference type="ARBA" id="ARBA00022801"/>
    </source>
</evidence>
<organism evidence="6 7">
    <name type="scientific">Calocera cornea HHB12733</name>
    <dbReference type="NCBI Taxonomy" id="1353952"/>
    <lineage>
        <taxon>Eukaryota</taxon>
        <taxon>Fungi</taxon>
        <taxon>Dikarya</taxon>
        <taxon>Basidiomycota</taxon>
        <taxon>Agaricomycotina</taxon>
        <taxon>Dacrymycetes</taxon>
        <taxon>Dacrymycetales</taxon>
        <taxon>Dacrymycetaceae</taxon>
        <taxon>Calocera</taxon>
    </lineage>
</organism>
<evidence type="ECO:0000256" key="1">
    <source>
        <dbReference type="ARBA" id="ARBA00022722"/>
    </source>
</evidence>
<dbReference type="InParanoid" id="A0A165ED08"/>
<feature type="domain" description="Exonuclease" evidence="5">
    <location>
        <begin position="48"/>
        <end position="271"/>
    </location>
</feature>
<keyword evidence="1" id="KW-0540">Nuclease</keyword>
<keyword evidence="3" id="KW-0269">Exonuclease</keyword>
<evidence type="ECO:0000313" key="6">
    <source>
        <dbReference type="EMBL" id="KZT54592.1"/>
    </source>
</evidence>
<dbReference type="Pfam" id="PF00929">
    <property type="entry name" value="RNase_T"/>
    <property type="match status" value="1"/>
</dbReference>
<dbReference type="InterPro" id="IPR013520">
    <property type="entry name" value="Ribonucl_H"/>
</dbReference>
<dbReference type="GO" id="GO:0003676">
    <property type="term" value="F:nucleic acid binding"/>
    <property type="evidence" value="ECO:0007669"/>
    <property type="project" value="InterPro"/>
</dbReference>
<evidence type="ECO:0000256" key="3">
    <source>
        <dbReference type="ARBA" id="ARBA00022839"/>
    </source>
</evidence>
<dbReference type="InterPro" id="IPR012337">
    <property type="entry name" value="RNaseH-like_sf"/>
</dbReference>
<dbReference type="STRING" id="1353952.A0A165ED08"/>
<dbReference type="OrthoDB" id="448399at2759"/>
<dbReference type="AlphaFoldDB" id="A0A165ED08"/>
<dbReference type="FunCoup" id="A0A165ED08">
    <property type="interactions" value="263"/>
</dbReference>
<proteinExistence type="predicted"/>
<dbReference type="PANTHER" id="PTHR23044">
    <property type="entry name" value="3'-5' EXONUCLEASE ERI1-RELATED"/>
    <property type="match status" value="1"/>
</dbReference>
<gene>
    <name evidence="6" type="ORF">CALCODRAFT_438384</name>
</gene>
<dbReference type="SMART" id="SM00479">
    <property type="entry name" value="EXOIII"/>
    <property type="match status" value="1"/>
</dbReference>
<dbReference type="Gene3D" id="3.30.420.10">
    <property type="entry name" value="Ribonuclease H-like superfamily/Ribonuclease H"/>
    <property type="match status" value="1"/>
</dbReference>
<accession>A0A165ED08</accession>
<dbReference type="CDD" id="cd06133">
    <property type="entry name" value="ERI-1_3'hExo_like"/>
    <property type="match status" value="1"/>
</dbReference>
<keyword evidence="2" id="KW-0378">Hydrolase</keyword>
<sequence>MSTSTLSLTPPDSPAVDHHRGLTFPLPPLADPSKDSEGKLFRRQPFDAFLVLDVEATCEEGGGFDWPNEIIEWPVVLMKWSEMDSSGRMSALAPVAEFRSFVRPTWAPQLSPFCTSLTGITQSQVDPAPSFPEVLEHFRLFLVDHGLLDSGTGEPRVAYTFATDGPWDLRDFLVKQCWLSGIPLPPWVGPAVLDVRKLLRRCLGCDSAKREREREAERDSDGAGKHSPGLSIPCQLRKLRLDPFEGRQHCGIDDTRNIARVLAELARRGCTLEQNTAL</sequence>
<evidence type="ECO:0000313" key="7">
    <source>
        <dbReference type="Proteomes" id="UP000076842"/>
    </source>
</evidence>
<keyword evidence="7" id="KW-1185">Reference proteome</keyword>
<dbReference type="PANTHER" id="PTHR23044:SF61">
    <property type="entry name" value="3'-5' EXORIBONUCLEASE 1-RELATED"/>
    <property type="match status" value="1"/>
</dbReference>
<reference evidence="6 7" key="1">
    <citation type="journal article" date="2016" name="Mol. Biol. Evol.">
        <title>Comparative Genomics of Early-Diverging Mushroom-Forming Fungi Provides Insights into the Origins of Lignocellulose Decay Capabilities.</title>
        <authorList>
            <person name="Nagy L.G."/>
            <person name="Riley R."/>
            <person name="Tritt A."/>
            <person name="Adam C."/>
            <person name="Daum C."/>
            <person name="Floudas D."/>
            <person name="Sun H."/>
            <person name="Yadav J.S."/>
            <person name="Pangilinan J."/>
            <person name="Larsson K.H."/>
            <person name="Matsuura K."/>
            <person name="Barry K."/>
            <person name="Labutti K."/>
            <person name="Kuo R."/>
            <person name="Ohm R.A."/>
            <person name="Bhattacharya S.S."/>
            <person name="Shirouzu T."/>
            <person name="Yoshinaga Y."/>
            <person name="Martin F.M."/>
            <person name="Grigoriev I.V."/>
            <person name="Hibbett D.S."/>
        </authorList>
    </citation>
    <scope>NUCLEOTIDE SEQUENCE [LARGE SCALE GENOMIC DNA]</scope>
    <source>
        <strain evidence="6 7">HHB12733</strain>
    </source>
</reference>
<dbReference type="Proteomes" id="UP000076842">
    <property type="component" value="Unassembled WGS sequence"/>
</dbReference>
<dbReference type="InterPro" id="IPR036397">
    <property type="entry name" value="RNaseH_sf"/>
</dbReference>
<feature type="region of interest" description="Disordered" evidence="4">
    <location>
        <begin position="1"/>
        <end position="37"/>
    </location>
</feature>
<feature type="non-terminal residue" evidence="6">
    <location>
        <position position="278"/>
    </location>
</feature>
<protein>
    <recommendedName>
        <fullName evidence="5">Exonuclease domain-containing protein</fullName>
    </recommendedName>
</protein>
<dbReference type="SUPFAM" id="SSF53098">
    <property type="entry name" value="Ribonuclease H-like"/>
    <property type="match status" value="1"/>
</dbReference>